<keyword evidence="3 7" id="KW-0547">Nucleotide-binding</keyword>
<feature type="binding site" evidence="7">
    <location>
        <position position="92"/>
    </location>
    <ligand>
        <name>substrate</name>
    </ligand>
</feature>
<feature type="binding site" evidence="7">
    <location>
        <begin position="206"/>
        <end position="207"/>
    </location>
    <ligand>
        <name>substrate</name>
    </ligand>
</feature>
<evidence type="ECO:0000256" key="1">
    <source>
        <dbReference type="ARBA" id="ARBA00008023"/>
    </source>
</evidence>
<proteinExistence type="inferred from homology"/>
<evidence type="ECO:0000256" key="7">
    <source>
        <dbReference type="HAMAP-Rule" id="MF_01405"/>
    </source>
</evidence>
<dbReference type="NCBIfam" id="TIGR00042">
    <property type="entry name" value="RdgB/HAM1 family non-canonical purine NTP pyrophosphatase"/>
    <property type="match status" value="1"/>
</dbReference>
<name>A0ABS1BE15_9MICO</name>
<dbReference type="HAMAP" id="MF_01405">
    <property type="entry name" value="Non_canon_purine_NTPase"/>
    <property type="match status" value="1"/>
</dbReference>
<dbReference type="Gene3D" id="3.90.950.10">
    <property type="match status" value="1"/>
</dbReference>
<comment type="similarity">
    <text evidence="1 7 8">Belongs to the HAM1 NTPase family.</text>
</comment>
<feature type="binding site" evidence="7">
    <location>
        <position position="91"/>
    </location>
    <ligand>
        <name>Mg(2+)</name>
        <dbReference type="ChEBI" id="CHEBI:18420"/>
    </ligand>
</feature>
<keyword evidence="5 7" id="KW-0460">Magnesium</keyword>
<dbReference type="EMBL" id="JAEDAJ010000007">
    <property type="protein sequence ID" value="MBK0332245.1"/>
    <property type="molecule type" value="Genomic_DNA"/>
</dbReference>
<sequence>MSPADEHRGTGAAPIPEGARIIIASHNQGKLRELQQILEQIVPGFEDGMLVSSAGLELPDVVEDRVTFEGNALLKARTVSAATGLIAVADDSGLAVDVLGGSPGFLSARWSGRHGDDEANNDLLLAQMGDVPAEHRAARFVCAAALVAPDGTERVERGEMPGRLLTERRGEGGFGYDPLFVPADQPEGQERTAAELSPEEKNAISHRGKAFRAIAGDIAQLLG</sequence>
<comment type="catalytic activity">
    <reaction evidence="7">
        <text>dITP + H2O = dIMP + diphosphate + H(+)</text>
        <dbReference type="Rhea" id="RHEA:28342"/>
        <dbReference type="ChEBI" id="CHEBI:15377"/>
        <dbReference type="ChEBI" id="CHEBI:15378"/>
        <dbReference type="ChEBI" id="CHEBI:33019"/>
        <dbReference type="ChEBI" id="CHEBI:61194"/>
        <dbReference type="ChEBI" id="CHEBI:61382"/>
        <dbReference type="EC" id="3.6.1.66"/>
    </reaction>
</comment>
<protein>
    <recommendedName>
        <fullName evidence="7">dITP/XTP pyrophosphatase</fullName>
        <ecNumber evidence="7">3.6.1.66</ecNumber>
    </recommendedName>
    <alternativeName>
        <fullName evidence="7">Non-canonical purine NTP pyrophosphatase</fullName>
    </alternativeName>
    <alternativeName>
        <fullName evidence="7">Non-standard purine NTP pyrophosphatase</fullName>
    </alternativeName>
    <alternativeName>
        <fullName evidence="7">Nucleoside-triphosphate diphosphatase</fullName>
    </alternativeName>
    <alternativeName>
        <fullName evidence="7">Nucleoside-triphosphate pyrophosphatase</fullName>
        <shortName evidence="7">NTPase</shortName>
    </alternativeName>
</protein>
<dbReference type="InterPro" id="IPR002637">
    <property type="entry name" value="RdgB/HAM1"/>
</dbReference>
<evidence type="ECO:0000256" key="2">
    <source>
        <dbReference type="ARBA" id="ARBA00022723"/>
    </source>
</evidence>
<keyword evidence="4 7" id="KW-0378">Hydrolase</keyword>
<dbReference type="PANTHER" id="PTHR11067">
    <property type="entry name" value="INOSINE TRIPHOSPHATE PYROPHOSPHATASE/HAM1 PROTEIN"/>
    <property type="match status" value="1"/>
</dbReference>
<evidence type="ECO:0000256" key="6">
    <source>
        <dbReference type="ARBA" id="ARBA00023080"/>
    </source>
</evidence>
<accession>A0ABS1BE15</accession>
<comment type="function">
    <text evidence="7">Pyrophosphatase that catalyzes the hydrolysis of nucleoside triphosphates to their monophosphate derivatives, with a high preference for the non-canonical purine nucleotides XTP (xanthosine triphosphate), dITP (deoxyinosine triphosphate) and ITP. Seems to function as a house-cleaning enzyme that removes non-canonical purine nucleotides from the nucleotide pool, thus preventing their incorporation into DNA/RNA and avoiding chromosomal lesions.</text>
</comment>
<feature type="binding site" evidence="7">
    <location>
        <begin position="25"/>
        <end position="30"/>
    </location>
    <ligand>
        <name>substrate</name>
    </ligand>
</feature>
<dbReference type="RefSeq" id="WP_200503135.1">
    <property type="nucleotide sequence ID" value="NZ_JAEDAJ010000007.1"/>
</dbReference>
<evidence type="ECO:0000313" key="10">
    <source>
        <dbReference type="EMBL" id="MBK0332245.1"/>
    </source>
</evidence>
<keyword evidence="11" id="KW-1185">Reference proteome</keyword>
<dbReference type="SUPFAM" id="SSF52972">
    <property type="entry name" value="ITPase-like"/>
    <property type="match status" value="1"/>
</dbReference>
<dbReference type="Proteomes" id="UP000612352">
    <property type="component" value="Unassembled WGS sequence"/>
</dbReference>
<evidence type="ECO:0000256" key="4">
    <source>
        <dbReference type="ARBA" id="ARBA00022801"/>
    </source>
</evidence>
<feature type="binding site" evidence="7">
    <location>
        <begin position="174"/>
        <end position="177"/>
    </location>
    <ligand>
        <name>substrate</name>
    </ligand>
</feature>
<comment type="caution">
    <text evidence="10">The sequence shown here is derived from an EMBL/GenBank/DDBJ whole genome shotgun (WGS) entry which is preliminary data.</text>
</comment>
<feature type="active site" description="Proton acceptor" evidence="7">
    <location>
        <position position="91"/>
    </location>
</feature>
<dbReference type="Pfam" id="PF01725">
    <property type="entry name" value="Ham1p_like"/>
    <property type="match status" value="1"/>
</dbReference>
<gene>
    <name evidence="10" type="primary">rdgB</name>
    <name evidence="10" type="ORF">I8D64_12650</name>
</gene>
<feature type="compositionally biased region" description="Basic and acidic residues" evidence="9">
    <location>
        <begin position="188"/>
        <end position="202"/>
    </location>
</feature>
<evidence type="ECO:0000256" key="3">
    <source>
        <dbReference type="ARBA" id="ARBA00022741"/>
    </source>
</evidence>
<evidence type="ECO:0000256" key="8">
    <source>
        <dbReference type="RuleBase" id="RU003781"/>
    </source>
</evidence>
<reference evidence="10 11" key="1">
    <citation type="submission" date="2020-12" db="EMBL/GenBank/DDBJ databases">
        <title>Brachybacterium sp. MASK1Z-5, whole genome shotgun sequence.</title>
        <authorList>
            <person name="Tuo L."/>
        </authorList>
    </citation>
    <scope>NUCLEOTIDE SEQUENCE [LARGE SCALE GENOMIC DNA]</scope>
    <source>
        <strain evidence="10 11">MASK1Z-5</strain>
    </source>
</reference>
<organism evidence="10 11">
    <name type="scientific">Brachybacterium halotolerans</name>
    <dbReference type="NCBI Taxonomy" id="2795215"/>
    <lineage>
        <taxon>Bacteria</taxon>
        <taxon>Bacillati</taxon>
        <taxon>Actinomycetota</taxon>
        <taxon>Actinomycetes</taxon>
        <taxon>Micrococcales</taxon>
        <taxon>Dermabacteraceae</taxon>
        <taxon>Brachybacterium</taxon>
    </lineage>
</organism>
<dbReference type="PANTHER" id="PTHR11067:SF9">
    <property type="entry name" value="INOSINE TRIPHOSPHATE PYROPHOSPHATASE"/>
    <property type="match status" value="1"/>
</dbReference>
<dbReference type="InterPro" id="IPR029001">
    <property type="entry name" value="ITPase-like_fam"/>
</dbReference>
<feature type="region of interest" description="Disordered" evidence="9">
    <location>
        <begin position="183"/>
        <end position="202"/>
    </location>
</feature>
<evidence type="ECO:0000313" key="11">
    <source>
        <dbReference type="Proteomes" id="UP000612352"/>
    </source>
</evidence>
<evidence type="ECO:0000256" key="9">
    <source>
        <dbReference type="SAM" id="MobiDB-lite"/>
    </source>
</evidence>
<keyword evidence="6 7" id="KW-0546">Nucleotide metabolism</keyword>
<comment type="subunit">
    <text evidence="7">Homodimer.</text>
</comment>
<evidence type="ECO:0000256" key="5">
    <source>
        <dbReference type="ARBA" id="ARBA00022842"/>
    </source>
</evidence>
<keyword evidence="2 7" id="KW-0479">Metal-binding</keyword>
<dbReference type="EC" id="3.6.1.66" evidence="7"/>
<dbReference type="CDD" id="cd00515">
    <property type="entry name" value="HAM1"/>
    <property type="match status" value="1"/>
</dbReference>
<feature type="binding site" evidence="7">
    <location>
        <position position="201"/>
    </location>
    <ligand>
        <name>substrate</name>
    </ligand>
</feature>
<comment type="caution">
    <text evidence="7">Lacks conserved residue(s) required for the propagation of feature annotation.</text>
</comment>
<dbReference type="InterPro" id="IPR020922">
    <property type="entry name" value="dITP/XTP_pyrophosphatase"/>
</dbReference>
<comment type="catalytic activity">
    <reaction evidence="7">
        <text>ITP + H2O = IMP + diphosphate + H(+)</text>
        <dbReference type="Rhea" id="RHEA:29399"/>
        <dbReference type="ChEBI" id="CHEBI:15377"/>
        <dbReference type="ChEBI" id="CHEBI:15378"/>
        <dbReference type="ChEBI" id="CHEBI:33019"/>
        <dbReference type="ChEBI" id="CHEBI:58053"/>
        <dbReference type="ChEBI" id="CHEBI:61402"/>
        <dbReference type="EC" id="3.6.1.66"/>
    </reaction>
</comment>
<comment type="catalytic activity">
    <reaction evidence="7">
        <text>XTP + H2O = XMP + diphosphate + H(+)</text>
        <dbReference type="Rhea" id="RHEA:28610"/>
        <dbReference type="ChEBI" id="CHEBI:15377"/>
        <dbReference type="ChEBI" id="CHEBI:15378"/>
        <dbReference type="ChEBI" id="CHEBI:33019"/>
        <dbReference type="ChEBI" id="CHEBI:57464"/>
        <dbReference type="ChEBI" id="CHEBI:61314"/>
        <dbReference type="EC" id="3.6.1.66"/>
    </reaction>
</comment>
<comment type="cofactor">
    <cofactor evidence="7">
        <name>Mg(2+)</name>
        <dbReference type="ChEBI" id="CHEBI:18420"/>
    </cofactor>
    <text evidence="7">Binds 1 Mg(2+) ion per subunit.</text>
</comment>